<feature type="transmembrane region" description="Helical" evidence="1">
    <location>
        <begin position="47"/>
        <end position="67"/>
    </location>
</feature>
<gene>
    <name evidence="2" type="ORF">M9Y10_033602</name>
</gene>
<feature type="transmembrane region" description="Helical" evidence="1">
    <location>
        <begin position="103"/>
        <end position="125"/>
    </location>
</feature>
<dbReference type="Proteomes" id="UP001470230">
    <property type="component" value="Unassembled WGS sequence"/>
</dbReference>
<keyword evidence="1" id="KW-0812">Transmembrane</keyword>
<keyword evidence="1" id="KW-0472">Membrane</keyword>
<proteinExistence type="predicted"/>
<reference evidence="2 3" key="1">
    <citation type="submission" date="2024-04" db="EMBL/GenBank/DDBJ databases">
        <title>Tritrichomonas musculus Genome.</title>
        <authorList>
            <person name="Alves-Ferreira E."/>
            <person name="Grigg M."/>
            <person name="Lorenzi H."/>
            <person name="Galac M."/>
        </authorList>
    </citation>
    <scope>NUCLEOTIDE SEQUENCE [LARGE SCALE GENOMIC DNA]</scope>
    <source>
        <strain evidence="2 3">EAF2021</strain>
    </source>
</reference>
<comment type="caution">
    <text evidence="2">The sequence shown here is derived from an EMBL/GenBank/DDBJ whole genome shotgun (WGS) entry which is preliminary data.</text>
</comment>
<keyword evidence="3" id="KW-1185">Reference proteome</keyword>
<sequence length="236" mass="27332">MTGYFDQLLKMYQTKDSSKFRSGSSLVLLFSNFLRIVYWYGNRFAGYLLWQSVVTIIVHINLCFAYYKFLDPKALANDSSRSPHQSKSLLNLSPLEASSFFEFFLILLIYWFLIMAIVLFFALFINFRHIAEFIGLVSNIFDSFQTFPPFFQIVINRDSSCITTMLVLQFIAATCCKAVLFLCRPVPWPFRVGVAIQAFFVTFITIEFFRKKLFQSEKPVSSDSSDNSNLSSEYSD</sequence>
<evidence type="ECO:0000256" key="1">
    <source>
        <dbReference type="SAM" id="Phobius"/>
    </source>
</evidence>
<dbReference type="InterPro" id="IPR052241">
    <property type="entry name" value="SLC66/Scramblase_ANY1"/>
</dbReference>
<dbReference type="PANTHER" id="PTHR14856">
    <property type="entry name" value="PQ-LOOP REPEAT-CONTAINING PROTEIN 1-LIKE PROTEIN"/>
    <property type="match status" value="1"/>
</dbReference>
<organism evidence="2 3">
    <name type="scientific">Tritrichomonas musculus</name>
    <dbReference type="NCBI Taxonomy" id="1915356"/>
    <lineage>
        <taxon>Eukaryota</taxon>
        <taxon>Metamonada</taxon>
        <taxon>Parabasalia</taxon>
        <taxon>Tritrichomonadida</taxon>
        <taxon>Tritrichomonadidae</taxon>
        <taxon>Tritrichomonas</taxon>
    </lineage>
</organism>
<keyword evidence="1" id="KW-1133">Transmembrane helix</keyword>
<protein>
    <submittedName>
        <fullName evidence="2">Uncharacterized protein</fullName>
    </submittedName>
</protein>
<dbReference type="EMBL" id="JAPFFF010000005">
    <property type="protein sequence ID" value="KAK8888862.1"/>
    <property type="molecule type" value="Genomic_DNA"/>
</dbReference>
<feature type="transmembrane region" description="Helical" evidence="1">
    <location>
        <begin position="161"/>
        <end position="182"/>
    </location>
</feature>
<dbReference type="PANTHER" id="PTHR14856:SF9">
    <property type="entry name" value="PQ-LOOP REPEAT-CONTAINING PROTEIN 1"/>
    <property type="match status" value="1"/>
</dbReference>
<evidence type="ECO:0000313" key="3">
    <source>
        <dbReference type="Proteomes" id="UP001470230"/>
    </source>
</evidence>
<evidence type="ECO:0000313" key="2">
    <source>
        <dbReference type="EMBL" id="KAK8888862.1"/>
    </source>
</evidence>
<accession>A0ABR2KCL3</accession>
<name>A0ABR2KCL3_9EUKA</name>
<feature type="transmembrane region" description="Helical" evidence="1">
    <location>
        <begin position="188"/>
        <end position="209"/>
    </location>
</feature>
<feature type="transmembrane region" description="Helical" evidence="1">
    <location>
        <begin position="20"/>
        <end position="40"/>
    </location>
</feature>